<feature type="compositionally biased region" description="Polar residues" evidence="9">
    <location>
        <begin position="121"/>
        <end position="134"/>
    </location>
</feature>
<comment type="cofactor">
    <cofactor evidence="8">
        <name>(R)-lipoate</name>
        <dbReference type="ChEBI" id="CHEBI:83088"/>
    </cofactor>
    <text evidence="8">Binds 1 lipoyl cofactor covalently.</text>
</comment>
<feature type="region of interest" description="Disordered" evidence="9">
    <location>
        <begin position="101"/>
        <end position="134"/>
    </location>
</feature>
<dbReference type="InterPro" id="IPR036625">
    <property type="entry name" value="E3-bd_dom_sf"/>
</dbReference>
<evidence type="ECO:0000256" key="3">
    <source>
        <dbReference type="ARBA" id="ARBA00022679"/>
    </source>
</evidence>
<sequence length="419" mass="44478">MAEVVYMPKLSDTMTEGVVAEWTKKVGDAVSSGEVLAEIETDKATMEFESFYDGVLLHIGVEKGQAAPVNAILAIIGEKDEDISGILAGGAAAPAAAKEEKAVTAPSPEPVKETAPAAKTQPVSTPAVAQTTSTDGRVVASPLAKKLASEKGIDINTVQGTGEGGRIVKRDVDHYVPYDAPARASFTAAPAGVESYTDEPVSQMRKTIARRLAESKFTAPHFYLTLDIDMDNAIAARKALNATEGVKVSFNDMVIKAVAISLRQHPAVNSAWMGDTIRRNQHVHIGVAVAVDEGLLVPVVRFADTKGFAQIGEEVRTYAKKAKDKKLQPSDWEGNTFTISNLGMFGIEEFTAIINPPDSCIMAVGGIKEVPVVKNGQVVPGNVMKVTLSCDHRVVDGASGAAFLQTFKGYLENPVTMLL</sequence>
<gene>
    <name evidence="12" type="ORF">H9Y05_12430</name>
</gene>
<dbReference type="InterPro" id="IPR023213">
    <property type="entry name" value="CAT-like_dom_sf"/>
</dbReference>
<evidence type="ECO:0000256" key="9">
    <source>
        <dbReference type="SAM" id="MobiDB-lite"/>
    </source>
</evidence>
<dbReference type="PANTHER" id="PTHR23151">
    <property type="entry name" value="DIHYDROLIPOAMIDE ACETYL/SUCCINYL-TRANSFERASE-RELATED"/>
    <property type="match status" value="1"/>
</dbReference>
<dbReference type="PROSITE" id="PS00189">
    <property type="entry name" value="LIPOYL"/>
    <property type="match status" value="1"/>
</dbReference>
<dbReference type="Pfam" id="PF02817">
    <property type="entry name" value="E3_binding"/>
    <property type="match status" value="1"/>
</dbReference>
<dbReference type="AlphaFoldDB" id="A0A8J6PAB8"/>
<dbReference type="InterPro" id="IPR011053">
    <property type="entry name" value="Single_hybrid_motif"/>
</dbReference>
<keyword evidence="13" id="KW-1185">Reference proteome</keyword>
<dbReference type="Gene3D" id="2.40.50.100">
    <property type="match status" value="1"/>
</dbReference>
<evidence type="ECO:0000256" key="4">
    <source>
        <dbReference type="ARBA" id="ARBA00022823"/>
    </source>
</evidence>
<comment type="subunit">
    <text evidence="2">Forms a 24-polypeptide structural core with octahedral symmetry.</text>
</comment>
<dbReference type="Gene3D" id="4.10.320.10">
    <property type="entry name" value="E3-binding domain"/>
    <property type="match status" value="1"/>
</dbReference>
<protein>
    <recommendedName>
        <fullName evidence="8">Acetyltransferase component of pyruvate dehydrogenase complex</fullName>
        <ecNumber evidence="8">2.3.1.12</ecNumber>
    </recommendedName>
</protein>
<dbReference type="FunFam" id="2.40.50.100:FF:000010">
    <property type="entry name" value="Acetyltransferase component of pyruvate dehydrogenase complex"/>
    <property type="match status" value="1"/>
</dbReference>
<dbReference type="PROSITE" id="PS50968">
    <property type="entry name" value="BIOTINYL_LIPOYL"/>
    <property type="match status" value="1"/>
</dbReference>
<dbReference type="GO" id="GO:0045254">
    <property type="term" value="C:pyruvate dehydrogenase complex"/>
    <property type="evidence" value="ECO:0007669"/>
    <property type="project" value="UniProtKB-UniRule"/>
</dbReference>
<evidence type="ECO:0000256" key="1">
    <source>
        <dbReference type="ARBA" id="ARBA00007317"/>
    </source>
</evidence>
<keyword evidence="5 8" id="KW-0012">Acyltransferase</keyword>
<dbReference type="GO" id="GO:0006086">
    <property type="term" value="P:pyruvate decarboxylation to acetyl-CoA"/>
    <property type="evidence" value="ECO:0007669"/>
    <property type="project" value="InterPro"/>
</dbReference>
<feature type="domain" description="Peripheral subunit-binding (PSBD)" evidence="11">
    <location>
        <begin position="139"/>
        <end position="176"/>
    </location>
</feature>
<dbReference type="RefSeq" id="WP_216714477.1">
    <property type="nucleotide sequence ID" value="NZ_JACVEL010000009.1"/>
</dbReference>
<evidence type="ECO:0000256" key="5">
    <source>
        <dbReference type="ARBA" id="ARBA00023315"/>
    </source>
</evidence>
<evidence type="ECO:0000256" key="7">
    <source>
        <dbReference type="ARBA" id="ARBA00048370"/>
    </source>
</evidence>
<name>A0A8J6PAB8_9FLAO</name>
<dbReference type="SUPFAM" id="SSF52777">
    <property type="entry name" value="CoA-dependent acyltransferases"/>
    <property type="match status" value="1"/>
</dbReference>
<dbReference type="FunFam" id="3.30.559.10:FF:000003">
    <property type="entry name" value="Acetyltransferase component of pyruvate dehydrogenase complex"/>
    <property type="match status" value="1"/>
</dbReference>
<dbReference type="SUPFAM" id="SSF47005">
    <property type="entry name" value="Peripheral subunit-binding domain of 2-oxo acid dehydrogenase complex"/>
    <property type="match status" value="1"/>
</dbReference>
<dbReference type="CDD" id="cd06849">
    <property type="entry name" value="lipoyl_domain"/>
    <property type="match status" value="1"/>
</dbReference>
<evidence type="ECO:0000256" key="6">
    <source>
        <dbReference type="ARBA" id="ARBA00025211"/>
    </source>
</evidence>
<evidence type="ECO:0000256" key="8">
    <source>
        <dbReference type="RuleBase" id="RU361137"/>
    </source>
</evidence>
<dbReference type="InterPro" id="IPR000089">
    <property type="entry name" value="Biotin_lipoyl"/>
</dbReference>
<keyword evidence="12" id="KW-0670">Pyruvate</keyword>
<evidence type="ECO:0000259" key="10">
    <source>
        <dbReference type="PROSITE" id="PS50968"/>
    </source>
</evidence>
<organism evidence="12 13">
    <name type="scientific">Taishania pollutisoli</name>
    <dbReference type="NCBI Taxonomy" id="2766479"/>
    <lineage>
        <taxon>Bacteria</taxon>
        <taxon>Pseudomonadati</taxon>
        <taxon>Bacteroidota</taxon>
        <taxon>Flavobacteriia</taxon>
        <taxon>Flavobacteriales</taxon>
        <taxon>Crocinitomicaceae</taxon>
        <taxon>Taishania</taxon>
    </lineage>
</organism>
<dbReference type="EMBL" id="JACVEL010000009">
    <property type="protein sequence ID" value="MBC9813276.1"/>
    <property type="molecule type" value="Genomic_DNA"/>
</dbReference>
<evidence type="ECO:0000313" key="12">
    <source>
        <dbReference type="EMBL" id="MBC9813276.1"/>
    </source>
</evidence>
<evidence type="ECO:0000259" key="11">
    <source>
        <dbReference type="PROSITE" id="PS51826"/>
    </source>
</evidence>
<reference evidence="12" key="1">
    <citation type="submission" date="2020-09" db="EMBL/GenBank/DDBJ databases">
        <title>Taishania pollutisoli gen. nov., sp. nov., Isolated from Tetrabromobisphenol A-Contaminated Soil.</title>
        <authorList>
            <person name="Chen Q."/>
        </authorList>
    </citation>
    <scope>NUCLEOTIDE SEQUENCE</scope>
    <source>
        <strain evidence="12">CZZ-1</strain>
    </source>
</reference>
<dbReference type="PANTHER" id="PTHR23151:SF90">
    <property type="entry name" value="DIHYDROLIPOYLLYSINE-RESIDUE ACETYLTRANSFERASE COMPONENT OF PYRUVATE DEHYDROGENASE COMPLEX, MITOCHONDRIAL-RELATED"/>
    <property type="match status" value="1"/>
</dbReference>
<comment type="catalytic activity">
    <reaction evidence="7 8">
        <text>N(6)-[(R)-dihydrolipoyl]-L-lysyl-[protein] + acetyl-CoA = N(6)-[(R)-S(8)-acetyldihydrolipoyl]-L-lysyl-[protein] + CoA</text>
        <dbReference type="Rhea" id="RHEA:17017"/>
        <dbReference type="Rhea" id="RHEA-COMP:10475"/>
        <dbReference type="Rhea" id="RHEA-COMP:10478"/>
        <dbReference type="ChEBI" id="CHEBI:57287"/>
        <dbReference type="ChEBI" id="CHEBI:57288"/>
        <dbReference type="ChEBI" id="CHEBI:83100"/>
        <dbReference type="ChEBI" id="CHEBI:83111"/>
        <dbReference type="EC" id="2.3.1.12"/>
    </reaction>
</comment>
<keyword evidence="4 8" id="KW-0450">Lipoyl</keyword>
<comment type="caution">
    <text evidence="12">The sequence shown here is derived from an EMBL/GenBank/DDBJ whole genome shotgun (WGS) entry which is preliminary data.</text>
</comment>
<dbReference type="Pfam" id="PF00364">
    <property type="entry name" value="Biotin_lipoyl"/>
    <property type="match status" value="1"/>
</dbReference>
<dbReference type="Gene3D" id="3.30.559.10">
    <property type="entry name" value="Chloramphenicol acetyltransferase-like domain"/>
    <property type="match status" value="1"/>
</dbReference>
<dbReference type="NCBIfam" id="TIGR01349">
    <property type="entry name" value="PDHac_trf_mito"/>
    <property type="match status" value="1"/>
</dbReference>
<dbReference type="Proteomes" id="UP000652681">
    <property type="component" value="Unassembled WGS sequence"/>
</dbReference>
<proteinExistence type="inferred from homology"/>
<evidence type="ECO:0000313" key="13">
    <source>
        <dbReference type="Proteomes" id="UP000652681"/>
    </source>
</evidence>
<keyword evidence="3 8" id="KW-0808">Transferase</keyword>
<comment type="similarity">
    <text evidence="1 8">Belongs to the 2-oxoacid dehydrogenase family.</text>
</comment>
<dbReference type="EC" id="2.3.1.12" evidence="8"/>
<feature type="domain" description="Lipoyl-binding" evidence="10">
    <location>
        <begin position="2"/>
        <end position="77"/>
    </location>
</feature>
<dbReference type="InterPro" id="IPR006257">
    <property type="entry name" value="LAT1"/>
</dbReference>
<dbReference type="InterPro" id="IPR045257">
    <property type="entry name" value="E2/Pdx1"/>
</dbReference>
<accession>A0A8J6PAB8</accession>
<comment type="function">
    <text evidence="6">The pyruvate dehydrogenase complex catalyzes the overall conversion of pyruvate to acetyl-CoA and CO(2). It contains multiple copies of three enzymatic components: pyruvate dehydrogenase (E1), dihydrolipoamide acetyltransferase (E2) and lipoamide dehydrogenase (E3).</text>
</comment>
<dbReference type="GO" id="GO:0004742">
    <property type="term" value="F:dihydrolipoyllysine-residue acetyltransferase activity"/>
    <property type="evidence" value="ECO:0007669"/>
    <property type="project" value="UniProtKB-UniRule"/>
</dbReference>
<dbReference type="Pfam" id="PF00198">
    <property type="entry name" value="2-oxoacid_dh"/>
    <property type="match status" value="1"/>
</dbReference>
<dbReference type="InterPro" id="IPR004167">
    <property type="entry name" value="PSBD"/>
</dbReference>
<dbReference type="SUPFAM" id="SSF51230">
    <property type="entry name" value="Single hybrid motif"/>
    <property type="match status" value="1"/>
</dbReference>
<dbReference type="InterPro" id="IPR001078">
    <property type="entry name" value="2-oxoacid_DH_actylTfrase"/>
</dbReference>
<dbReference type="InterPro" id="IPR003016">
    <property type="entry name" value="2-oxoA_DH_lipoyl-BS"/>
</dbReference>
<evidence type="ECO:0000256" key="2">
    <source>
        <dbReference type="ARBA" id="ARBA00011484"/>
    </source>
</evidence>
<dbReference type="PROSITE" id="PS51826">
    <property type="entry name" value="PSBD"/>
    <property type="match status" value="1"/>
</dbReference>